<sequence>MSKYHVIFFFIFCTNIVFAQIGQFNHVFNQPLLLNPAYTGTIESSRFIVNTRRQWPEFSSERQVRFDTYSVSYDQFFPKHKIAVGMMLSHDKAGDANLQSNVIGLLGAYEFEISNETRVRFSLQGDYAMMDVNFTGLLFEDQILTQNPISQENLVGTDGKVNYFDFSFGSLMSTEIYWVGLAIHHLNQPNISLIDEKVILPTKLTIHGGLRFPLNMILNKKGSAKGPLLKKGSTKKDNPNNGLDKEQLRIATIYQRTGNVDQLSLGIIFEHHISAVKGQKIKPYCNNPENNTHIGLAKENILSSFNAGLWYNAISFSNKISVNHHKVDPLVFRAGFHFLNFPISSIVYSYDLPFFSQLDTSTGGAHALSIRFQLGHVSDCPDSENWEKHRGYYPIMDAR</sequence>
<evidence type="ECO:0000313" key="2">
    <source>
        <dbReference type="Proteomes" id="UP001172083"/>
    </source>
</evidence>
<reference evidence="1" key="1">
    <citation type="submission" date="2023-06" db="EMBL/GenBank/DDBJ databases">
        <title>Genomic of Agaribacillus aureum.</title>
        <authorList>
            <person name="Wang G."/>
        </authorList>
    </citation>
    <scope>NUCLEOTIDE SEQUENCE</scope>
    <source>
        <strain evidence="1">BMA12</strain>
    </source>
</reference>
<dbReference type="Proteomes" id="UP001172083">
    <property type="component" value="Unassembled WGS sequence"/>
</dbReference>
<evidence type="ECO:0000313" key="1">
    <source>
        <dbReference type="EMBL" id="MDN5214692.1"/>
    </source>
</evidence>
<protein>
    <submittedName>
        <fullName evidence="1">PorP/SprF family type IX secretion system membrane protein</fullName>
    </submittedName>
</protein>
<dbReference type="EMBL" id="JAUJEB010000005">
    <property type="protein sequence ID" value="MDN5214692.1"/>
    <property type="molecule type" value="Genomic_DNA"/>
</dbReference>
<dbReference type="InterPro" id="IPR019861">
    <property type="entry name" value="PorP/SprF_Bacteroidetes"/>
</dbReference>
<name>A0ABT8LAB1_9BACT</name>
<accession>A0ABT8LAB1</accession>
<proteinExistence type="predicted"/>
<dbReference type="NCBIfam" id="TIGR03519">
    <property type="entry name" value="T9SS_PorP_fam"/>
    <property type="match status" value="1"/>
</dbReference>
<comment type="caution">
    <text evidence="1">The sequence shown here is derived from an EMBL/GenBank/DDBJ whole genome shotgun (WGS) entry which is preliminary data.</text>
</comment>
<keyword evidence="2" id="KW-1185">Reference proteome</keyword>
<gene>
    <name evidence="1" type="ORF">QQ020_21615</name>
</gene>
<dbReference type="Pfam" id="PF11751">
    <property type="entry name" value="PorP_SprF"/>
    <property type="match status" value="1"/>
</dbReference>
<organism evidence="1 2">
    <name type="scientific">Agaribacillus aureus</name>
    <dbReference type="NCBI Taxonomy" id="3051825"/>
    <lineage>
        <taxon>Bacteria</taxon>
        <taxon>Pseudomonadati</taxon>
        <taxon>Bacteroidota</taxon>
        <taxon>Cytophagia</taxon>
        <taxon>Cytophagales</taxon>
        <taxon>Splendidivirgaceae</taxon>
        <taxon>Agaribacillus</taxon>
    </lineage>
</organism>
<dbReference type="RefSeq" id="WP_346760031.1">
    <property type="nucleotide sequence ID" value="NZ_JAUJEB010000005.1"/>
</dbReference>